<organism evidence="2 3">
    <name type="scientific">Clunio marinus</name>
    <dbReference type="NCBI Taxonomy" id="568069"/>
    <lineage>
        <taxon>Eukaryota</taxon>
        <taxon>Metazoa</taxon>
        <taxon>Ecdysozoa</taxon>
        <taxon>Arthropoda</taxon>
        <taxon>Hexapoda</taxon>
        <taxon>Insecta</taxon>
        <taxon>Pterygota</taxon>
        <taxon>Neoptera</taxon>
        <taxon>Endopterygota</taxon>
        <taxon>Diptera</taxon>
        <taxon>Nematocera</taxon>
        <taxon>Chironomoidea</taxon>
        <taxon>Chironomidae</taxon>
        <taxon>Clunio</taxon>
    </lineage>
</organism>
<keyword evidence="3" id="KW-1185">Reference proteome</keyword>
<accession>A0A1J1I277</accession>
<proteinExistence type="predicted"/>
<feature type="compositionally biased region" description="Basic and acidic residues" evidence="1">
    <location>
        <begin position="43"/>
        <end position="61"/>
    </location>
</feature>
<protein>
    <submittedName>
        <fullName evidence="2">CLUMA_CG007830, isoform A</fullName>
    </submittedName>
</protein>
<evidence type="ECO:0000313" key="3">
    <source>
        <dbReference type="Proteomes" id="UP000183832"/>
    </source>
</evidence>
<dbReference type="EMBL" id="CVRI01000038">
    <property type="protein sequence ID" value="CRK94315.1"/>
    <property type="molecule type" value="Genomic_DNA"/>
</dbReference>
<gene>
    <name evidence="2" type="ORF">CLUMA_CG007830</name>
</gene>
<evidence type="ECO:0000313" key="2">
    <source>
        <dbReference type="EMBL" id="CRK94315.1"/>
    </source>
</evidence>
<feature type="region of interest" description="Disordered" evidence="1">
    <location>
        <begin position="41"/>
        <end position="61"/>
    </location>
</feature>
<sequence>MTFNFISHLQRISVLNYLQLSLRLHKKVQLIESSFRIVSSHAEPQENKTEKQTGRNEEEDKVQNKIFIRWKKRVFSFVVSFEVFLFG</sequence>
<dbReference type="AlphaFoldDB" id="A0A1J1I277"/>
<reference evidence="2 3" key="1">
    <citation type="submission" date="2015-04" db="EMBL/GenBank/DDBJ databases">
        <authorList>
            <person name="Syromyatnikov M.Y."/>
            <person name="Popov V.N."/>
        </authorList>
    </citation>
    <scope>NUCLEOTIDE SEQUENCE [LARGE SCALE GENOMIC DNA]</scope>
</reference>
<dbReference type="Proteomes" id="UP000183832">
    <property type="component" value="Unassembled WGS sequence"/>
</dbReference>
<name>A0A1J1I277_9DIPT</name>
<evidence type="ECO:0000256" key="1">
    <source>
        <dbReference type="SAM" id="MobiDB-lite"/>
    </source>
</evidence>